<sequence>MTQGTSLDDLIGIEHSKLGFFQELRQTIEQLKAAHRDSERNRLEIEAILDGITDLMMVLSKDLRIIAVNHVFYDILGVRDPEGRYCYEIFRQQDHPCPECPAHRSFVTDEVCRETSIFRINGRKLQFEMVASPIKDPATQDRQILIFKRDVTLEKEFQAKFHQAEKMATVGMLAAGVAHEVNNPLTAIHGFAEGILRRVERLRGIVDPEMHADLADYAGTILGECGRCQEIVHSLLTFSRPHSSEFSPVNLNVVVGDTLKLLHNHLKQPKYRRVRIDARLCPTAPVVLGCEAQLKQVMLNLLVNALDAFDGSPGPDGKGQASFPTGDAGSACGGAAGGAEEIPTMNGGKERNGVDAVITVTPFRDGRHAGFVVHDTGCGIPPEHVDSLFEPFFTTKPVGRGIGIGLSTCYTIVTEHGGDIRVESRIGEGSTFTVTLPLPPE</sequence>
<dbReference type="CDD" id="cd00082">
    <property type="entry name" value="HisKA"/>
    <property type="match status" value="1"/>
</dbReference>
<evidence type="ECO:0000256" key="6">
    <source>
        <dbReference type="ARBA" id="ARBA00022777"/>
    </source>
</evidence>
<evidence type="ECO:0000256" key="5">
    <source>
        <dbReference type="ARBA" id="ARBA00022741"/>
    </source>
</evidence>
<evidence type="ECO:0000256" key="10">
    <source>
        <dbReference type="SAM" id="MobiDB-lite"/>
    </source>
</evidence>
<evidence type="ECO:0000256" key="4">
    <source>
        <dbReference type="ARBA" id="ARBA00022679"/>
    </source>
</evidence>
<name>A0ABS0J415_9BACT</name>
<gene>
    <name evidence="13" type="ORF">FVW20_09075</name>
</gene>
<comment type="caution">
    <text evidence="13">The sequence shown here is derived from an EMBL/GenBank/DDBJ whole genome shotgun (WGS) entry which is preliminary data.</text>
</comment>
<dbReference type="InterPro" id="IPR005467">
    <property type="entry name" value="His_kinase_dom"/>
</dbReference>
<evidence type="ECO:0000256" key="9">
    <source>
        <dbReference type="SAM" id="Coils"/>
    </source>
</evidence>
<keyword evidence="14" id="KW-1185">Reference proteome</keyword>
<dbReference type="Gene3D" id="3.30.450.20">
    <property type="entry name" value="PAS domain"/>
    <property type="match status" value="1"/>
</dbReference>
<dbReference type="Pfam" id="PF13426">
    <property type="entry name" value="PAS_9"/>
    <property type="match status" value="1"/>
</dbReference>
<evidence type="ECO:0000259" key="11">
    <source>
        <dbReference type="PROSITE" id="PS50109"/>
    </source>
</evidence>
<feature type="coiled-coil region" evidence="9">
    <location>
        <begin position="21"/>
        <end position="48"/>
    </location>
</feature>
<dbReference type="Proteomes" id="UP001194469">
    <property type="component" value="Unassembled WGS sequence"/>
</dbReference>
<evidence type="ECO:0000259" key="12">
    <source>
        <dbReference type="PROSITE" id="PS50113"/>
    </source>
</evidence>
<evidence type="ECO:0000313" key="14">
    <source>
        <dbReference type="Proteomes" id="UP001194469"/>
    </source>
</evidence>
<protein>
    <recommendedName>
        <fullName evidence="2">histidine kinase</fullName>
        <ecNumber evidence="2">2.7.13.3</ecNumber>
    </recommendedName>
</protein>
<dbReference type="InterPro" id="IPR003594">
    <property type="entry name" value="HATPase_dom"/>
</dbReference>
<dbReference type="Pfam" id="PF00512">
    <property type="entry name" value="HisKA"/>
    <property type="match status" value="1"/>
</dbReference>
<dbReference type="NCBIfam" id="TIGR00229">
    <property type="entry name" value="sensory_box"/>
    <property type="match status" value="1"/>
</dbReference>
<feature type="domain" description="PAC" evidence="12">
    <location>
        <begin position="111"/>
        <end position="163"/>
    </location>
</feature>
<dbReference type="InterPro" id="IPR003661">
    <property type="entry name" value="HisK_dim/P_dom"/>
</dbReference>
<keyword evidence="9" id="KW-0175">Coiled coil</keyword>
<evidence type="ECO:0000256" key="3">
    <source>
        <dbReference type="ARBA" id="ARBA00022553"/>
    </source>
</evidence>
<evidence type="ECO:0000313" key="13">
    <source>
        <dbReference type="EMBL" id="MBG3877159.1"/>
    </source>
</evidence>
<dbReference type="Gene3D" id="1.10.287.130">
    <property type="match status" value="1"/>
</dbReference>
<keyword evidence="3" id="KW-0597">Phosphoprotein</keyword>
<proteinExistence type="predicted"/>
<evidence type="ECO:0000256" key="2">
    <source>
        <dbReference type="ARBA" id="ARBA00012438"/>
    </source>
</evidence>
<organism evidence="13 14">
    <name type="scientific">Nitratidesulfovibrio oxamicus</name>
    <dbReference type="NCBI Taxonomy" id="32016"/>
    <lineage>
        <taxon>Bacteria</taxon>
        <taxon>Pseudomonadati</taxon>
        <taxon>Thermodesulfobacteriota</taxon>
        <taxon>Desulfovibrionia</taxon>
        <taxon>Desulfovibrionales</taxon>
        <taxon>Desulfovibrionaceae</taxon>
        <taxon>Nitratidesulfovibrio</taxon>
    </lineage>
</organism>
<dbReference type="PROSITE" id="PS50113">
    <property type="entry name" value="PAC"/>
    <property type="match status" value="1"/>
</dbReference>
<dbReference type="PRINTS" id="PR00344">
    <property type="entry name" value="BCTRLSENSOR"/>
</dbReference>
<dbReference type="InterPro" id="IPR036097">
    <property type="entry name" value="HisK_dim/P_sf"/>
</dbReference>
<dbReference type="SUPFAM" id="SSF55874">
    <property type="entry name" value="ATPase domain of HSP90 chaperone/DNA topoisomerase II/histidine kinase"/>
    <property type="match status" value="1"/>
</dbReference>
<dbReference type="Pfam" id="PF02518">
    <property type="entry name" value="HATPase_c"/>
    <property type="match status" value="1"/>
</dbReference>
<dbReference type="EMBL" id="VRYY01000230">
    <property type="protein sequence ID" value="MBG3877159.1"/>
    <property type="molecule type" value="Genomic_DNA"/>
</dbReference>
<dbReference type="SUPFAM" id="SSF47384">
    <property type="entry name" value="Homodimeric domain of signal transducing histidine kinase"/>
    <property type="match status" value="1"/>
</dbReference>
<dbReference type="InterPro" id="IPR004358">
    <property type="entry name" value="Sig_transdc_His_kin-like_C"/>
</dbReference>
<feature type="region of interest" description="Disordered" evidence="10">
    <location>
        <begin position="313"/>
        <end position="350"/>
    </location>
</feature>
<reference evidence="13 14" key="1">
    <citation type="submission" date="2019-08" db="EMBL/GenBank/DDBJ databases">
        <authorList>
            <person name="Luo N."/>
        </authorList>
    </citation>
    <scope>NUCLEOTIDE SEQUENCE [LARGE SCALE GENOMIC DNA]</scope>
    <source>
        <strain evidence="13 14">NCIMB 9442</strain>
    </source>
</reference>
<dbReference type="PANTHER" id="PTHR43065:SF10">
    <property type="entry name" value="PEROXIDE STRESS-ACTIVATED HISTIDINE KINASE MAK3"/>
    <property type="match status" value="1"/>
</dbReference>
<dbReference type="SMART" id="SM00387">
    <property type="entry name" value="HATPase_c"/>
    <property type="match status" value="1"/>
</dbReference>
<dbReference type="EC" id="2.7.13.3" evidence="2"/>
<accession>A0ABS0J415</accession>
<keyword evidence="4" id="KW-0808">Transferase</keyword>
<dbReference type="CDD" id="cd00130">
    <property type="entry name" value="PAS"/>
    <property type="match status" value="1"/>
</dbReference>
<dbReference type="InterPro" id="IPR035965">
    <property type="entry name" value="PAS-like_dom_sf"/>
</dbReference>
<comment type="catalytic activity">
    <reaction evidence="1">
        <text>ATP + protein L-histidine = ADP + protein N-phospho-L-histidine.</text>
        <dbReference type="EC" id="2.7.13.3"/>
    </reaction>
</comment>
<dbReference type="PROSITE" id="PS50109">
    <property type="entry name" value="HIS_KIN"/>
    <property type="match status" value="1"/>
</dbReference>
<dbReference type="SMART" id="SM00388">
    <property type="entry name" value="HisKA"/>
    <property type="match status" value="1"/>
</dbReference>
<evidence type="ECO:0000256" key="7">
    <source>
        <dbReference type="ARBA" id="ARBA00022840"/>
    </source>
</evidence>
<dbReference type="PANTHER" id="PTHR43065">
    <property type="entry name" value="SENSOR HISTIDINE KINASE"/>
    <property type="match status" value="1"/>
</dbReference>
<dbReference type="Gene3D" id="3.30.565.10">
    <property type="entry name" value="Histidine kinase-like ATPase, C-terminal domain"/>
    <property type="match status" value="1"/>
</dbReference>
<dbReference type="InterPro" id="IPR000700">
    <property type="entry name" value="PAS-assoc_C"/>
</dbReference>
<evidence type="ECO:0000256" key="1">
    <source>
        <dbReference type="ARBA" id="ARBA00000085"/>
    </source>
</evidence>
<evidence type="ECO:0000256" key="8">
    <source>
        <dbReference type="ARBA" id="ARBA00023012"/>
    </source>
</evidence>
<keyword evidence="5" id="KW-0547">Nucleotide-binding</keyword>
<keyword evidence="8" id="KW-0902">Two-component regulatory system</keyword>
<dbReference type="RefSeq" id="WP_196609164.1">
    <property type="nucleotide sequence ID" value="NZ_VRYY01000230.1"/>
</dbReference>
<dbReference type="SUPFAM" id="SSF55785">
    <property type="entry name" value="PYP-like sensor domain (PAS domain)"/>
    <property type="match status" value="1"/>
</dbReference>
<feature type="domain" description="Histidine kinase" evidence="11">
    <location>
        <begin position="176"/>
        <end position="440"/>
    </location>
</feature>
<dbReference type="InterPro" id="IPR036890">
    <property type="entry name" value="HATPase_C_sf"/>
</dbReference>
<keyword evidence="7" id="KW-0067">ATP-binding</keyword>
<dbReference type="InterPro" id="IPR000014">
    <property type="entry name" value="PAS"/>
</dbReference>
<keyword evidence="6" id="KW-0418">Kinase</keyword>